<dbReference type="PANTHER" id="PTHR47245:SF1">
    <property type="entry name" value="FOLDASE PROTEIN PRSA"/>
    <property type="match status" value="1"/>
</dbReference>
<dbReference type="PANTHER" id="PTHR47245">
    <property type="entry name" value="PEPTIDYLPROLYL ISOMERASE"/>
    <property type="match status" value="1"/>
</dbReference>
<evidence type="ECO:0000256" key="7">
    <source>
        <dbReference type="SAM" id="Phobius"/>
    </source>
</evidence>
<reference evidence="9 10" key="1">
    <citation type="submission" date="2020-08" db="EMBL/GenBank/DDBJ databases">
        <title>Genomic Encyclopedia of Type Strains, Phase IV (KMG-IV): sequencing the most valuable type-strain genomes for metagenomic binning, comparative biology and taxonomic classification.</title>
        <authorList>
            <person name="Goeker M."/>
        </authorList>
    </citation>
    <scope>NUCLEOTIDE SEQUENCE [LARGE SCALE GENOMIC DNA]</scope>
    <source>
        <strain evidence="9 10">DSM 11805</strain>
    </source>
</reference>
<dbReference type="PROSITE" id="PS50198">
    <property type="entry name" value="PPIC_PPIASE_2"/>
    <property type="match status" value="1"/>
</dbReference>
<organism evidence="9 10">
    <name type="scientific">Gracilibacillus halotolerans</name>
    <dbReference type="NCBI Taxonomy" id="74386"/>
    <lineage>
        <taxon>Bacteria</taxon>
        <taxon>Bacillati</taxon>
        <taxon>Bacillota</taxon>
        <taxon>Bacilli</taxon>
        <taxon>Bacillales</taxon>
        <taxon>Bacillaceae</taxon>
        <taxon>Gracilibacillus</taxon>
    </lineage>
</organism>
<dbReference type="AlphaFoldDB" id="A0A841RQ47"/>
<comment type="catalytic activity">
    <reaction evidence="1">
        <text>[protein]-peptidylproline (omega=180) = [protein]-peptidylproline (omega=0)</text>
        <dbReference type="Rhea" id="RHEA:16237"/>
        <dbReference type="Rhea" id="RHEA-COMP:10747"/>
        <dbReference type="Rhea" id="RHEA-COMP:10748"/>
        <dbReference type="ChEBI" id="CHEBI:83833"/>
        <dbReference type="ChEBI" id="CHEBI:83834"/>
        <dbReference type="EC" id="5.2.1.8"/>
    </reaction>
</comment>
<comment type="caution">
    <text evidence="9">The sequence shown here is derived from an EMBL/GenBank/DDBJ whole genome shotgun (WGS) entry which is preliminary data.</text>
</comment>
<evidence type="ECO:0000256" key="5">
    <source>
        <dbReference type="ARBA" id="ARBA00023235"/>
    </source>
</evidence>
<dbReference type="Pfam" id="PF13145">
    <property type="entry name" value="Rotamase_2"/>
    <property type="match status" value="1"/>
</dbReference>
<dbReference type="SUPFAM" id="SSF109998">
    <property type="entry name" value="Triger factor/SurA peptide-binding domain-like"/>
    <property type="match status" value="1"/>
</dbReference>
<dbReference type="Proteomes" id="UP000572212">
    <property type="component" value="Unassembled WGS sequence"/>
</dbReference>
<dbReference type="Gene3D" id="3.10.50.40">
    <property type="match status" value="1"/>
</dbReference>
<proteinExistence type="predicted"/>
<dbReference type="SUPFAM" id="SSF54534">
    <property type="entry name" value="FKBP-like"/>
    <property type="match status" value="1"/>
</dbReference>
<dbReference type="GO" id="GO:0003755">
    <property type="term" value="F:peptidyl-prolyl cis-trans isomerase activity"/>
    <property type="evidence" value="ECO:0007669"/>
    <property type="project" value="UniProtKB-KW"/>
</dbReference>
<protein>
    <recommendedName>
        <fullName evidence="2">peptidylprolyl isomerase</fullName>
        <ecNumber evidence="2">5.2.1.8</ecNumber>
    </recommendedName>
</protein>
<dbReference type="InterPro" id="IPR046357">
    <property type="entry name" value="PPIase_dom_sf"/>
</dbReference>
<evidence type="ECO:0000256" key="3">
    <source>
        <dbReference type="ARBA" id="ARBA00022729"/>
    </source>
</evidence>
<keyword evidence="4 6" id="KW-0697">Rotamase</keyword>
<evidence type="ECO:0000259" key="8">
    <source>
        <dbReference type="PROSITE" id="PS50198"/>
    </source>
</evidence>
<keyword evidence="10" id="KW-1185">Reference proteome</keyword>
<dbReference type="InterPro" id="IPR000297">
    <property type="entry name" value="PPIase_PpiC"/>
</dbReference>
<dbReference type="EC" id="5.2.1.8" evidence="2"/>
<dbReference type="InterPro" id="IPR027304">
    <property type="entry name" value="Trigger_fact/SurA_dom_sf"/>
</dbReference>
<evidence type="ECO:0000256" key="4">
    <source>
        <dbReference type="ARBA" id="ARBA00023110"/>
    </source>
</evidence>
<dbReference type="RefSeq" id="WP_184250170.1">
    <property type="nucleotide sequence ID" value="NZ_BAAACU010000061.1"/>
</dbReference>
<evidence type="ECO:0000313" key="10">
    <source>
        <dbReference type="Proteomes" id="UP000572212"/>
    </source>
</evidence>
<sequence>MRIPRVVLWIIILILLILLIFQIATNREGTEHQIIIEDKEIDQSVKHVAKIGNHDIHYDDWQQQLFDEYGKKVLTDMVNKEVVLQLAEEKNLEVPEKFMERELARMYMMHGVLSKEKEEQLREKWQEQIEYRFFLQELLIEDSAVEDSKLEEYFDTYKNQYQFSEMLQFSHITVATQEEANRVKELLDDGEKFGSLANQYSIDEDTNENDGYLGYYSDTTNFLPAIYFDIAEELDEGEYSDPYLLNGGYVIVKLHRILPAIEFTYEEAYREVRQDVILDEYPSDLNAKDLWNESDVEMIYEKE</sequence>
<dbReference type="InterPro" id="IPR050245">
    <property type="entry name" value="PrsA_foldase"/>
</dbReference>
<keyword evidence="3" id="KW-0732">Signal</keyword>
<keyword evidence="7" id="KW-1133">Transmembrane helix</keyword>
<keyword evidence="5 6" id="KW-0413">Isomerase</keyword>
<dbReference type="EMBL" id="JACHON010000019">
    <property type="protein sequence ID" value="MBB6513982.1"/>
    <property type="molecule type" value="Genomic_DNA"/>
</dbReference>
<dbReference type="Gene3D" id="1.10.4030.10">
    <property type="entry name" value="Porin chaperone SurA, peptide-binding domain"/>
    <property type="match status" value="1"/>
</dbReference>
<keyword evidence="7" id="KW-0472">Membrane</keyword>
<keyword evidence="7" id="KW-0812">Transmembrane</keyword>
<name>A0A841RQ47_9BACI</name>
<feature type="domain" description="PpiC" evidence="8">
    <location>
        <begin position="164"/>
        <end position="256"/>
    </location>
</feature>
<evidence type="ECO:0000313" key="9">
    <source>
        <dbReference type="EMBL" id="MBB6513982.1"/>
    </source>
</evidence>
<evidence type="ECO:0000256" key="1">
    <source>
        <dbReference type="ARBA" id="ARBA00000971"/>
    </source>
</evidence>
<accession>A0A841RQ47</accession>
<evidence type="ECO:0000256" key="2">
    <source>
        <dbReference type="ARBA" id="ARBA00013194"/>
    </source>
</evidence>
<feature type="transmembrane region" description="Helical" evidence="7">
    <location>
        <begin position="6"/>
        <end position="24"/>
    </location>
</feature>
<gene>
    <name evidence="9" type="ORF">GGQ92_002801</name>
</gene>
<evidence type="ECO:0000256" key="6">
    <source>
        <dbReference type="PROSITE-ProRule" id="PRU00278"/>
    </source>
</evidence>